<comment type="caution">
    <text evidence="1">The sequence shown here is derived from an EMBL/GenBank/DDBJ whole genome shotgun (WGS) entry which is preliminary data.</text>
</comment>
<evidence type="ECO:0000313" key="1">
    <source>
        <dbReference type="EMBL" id="KAF5540126.1"/>
    </source>
</evidence>
<sequence length="342" mass="38374">MSFKLGKLLEYGGEPYTWDVEDARSWQLMMGSNFGACLHHDIDDKSLAPYSQTVDDAAWIYNPLDDNETITEIWWGSIGGNGDTMGDLFFQYRSGTLFKETSIKSIFKWEWKNTSRSATCKLVIIVGLQDDPQKDSLAHIHVLEDGYGGPESLVPNAASLYTPFDNGETVSEVWVRITQNVVGGLGSAQAKAGKYVMFMQLASTRPHGSWLTFPEDQRGQYTTGVMPHLRYCVEDFFGGSVDLVGVVEVTCCRLEHKPEVISGMLFRFAGGRREALGGVRLCGLQQPRYASRGQGREAMYFEFEYDHTGVVSEHPNLFDARFTMFHEPPEDLNPENHPNRGP</sequence>
<accession>A0A8H5MRW5</accession>
<proteinExistence type="predicted"/>
<evidence type="ECO:0000313" key="2">
    <source>
        <dbReference type="Proteomes" id="UP000574317"/>
    </source>
</evidence>
<protein>
    <submittedName>
        <fullName evidence="1">Uncharacterized protein</fullName>
    </submittedName>
</protein>
<dbReference type="Proteomes" id="UP000574317">
    <property type="component" value="Unassembled WGS sequence"/>
</dbReference>
<dbReference type="EMBL" id="JAAOAO010000473">
    <property type="protein sequence ID" value="KAF5540126.1"/>
    <property type="molecule type" value="Genomic_DNA"/>
</dbReference>
<gene>
    <name evidence="1" type="ORF">FNAPI_10584</name>
</gene>
<name>A0A8H5MRW5_9HYPO</name>
<organism evidence="1 2">
    <name type="scientific">Fusarium napiforme</name>
    <dbReference type="NCBI Taxonomy" id="42672"/>
    <lineage>
        <taxon>Eukaryota</taxon>
        <taxon>Fungi</taxon>
        <taxon>Dikarya</taxon>
        <taxon>Ascomycota</taxon>
        <taxon>Pezizomycotina</taxon>
        <taxon>Sordariomycetes</taxon>
        <taxon>Hypocreomycetidae</taxon>
        <taxon>Hypocreales</taxon>
        <taxon>Nectriaceae</taxon>
        <taxon>Fusarium</taxon>
        <taxon>Fusarium fujikuroi species complex</taxon>
    </lineage>
</organism>
<reference evidence="1 2" key="1">
    <citation type="submission" date="2020-05" db="EMBL/GenBank/DDBJ databases">
        <title>Identification and distribution of gene clusters putatively required for synthesis of sphingolipid metabolism inhibitors in phylogenetically diverse species of the filamentous fungus Fusarium.</title>
        <authorList>
            <person name="Kim H.-S."/>
            <person name="Busman M."/>
            <person name="Brown D.W."/>
            <person name="Divon H."/>
            <person name="Uhlig S."/>
            <person name="Proctor R.H."/>
        </authorList>
    </citation>
    <scope>NUCLEOTIDE SEQUENCE [LARGE SCALE GENOMIC DNA]</scope>
    <source>
        <strain evidence="1 2">NRRL 25196</strain>
    </source>
</reference>
<keyword evidence="2" id="KW-1185">Reference proteome</keyword>
<dbReference type="AlphaFoldDB" id="A0A8H5MRW5"/>